<dbReference type="InterPro" id="IPR001610">
    <property type="entry name" value="PAC"/>
</dbReference>
<comment type="catalytic activity">
    <reaction evidence="1">
        <text>ATP + protein L-histidine = ADP + protein N-phospho-L-histidine.</text>
        <dbReference type="EC" id="2.7.13.3"/>
    </reaction>
</comment>
<dbReference type="RefSeq" id="WP_189587141.1">
    <property type="nucleotide sequence ID" value="NZ_BMYV01000004.1"/>
</dbReference>
<dbReference type="EC" id="2.7.13.3" evidence="2"/>
<dbReference type="GO" id="GO:0000156">
    <property type="term" value="F:phosphorelay response regulator activity"/>
    <property type="evidence" value="ECO:0007669"/>
    <property type="project" value="TreeGrafter"/>
</dbReference>
<dbReference type="PANTHER" id="PTHR42878">
    <property type="entry name" value="TWO-COMPONENT HISTIDINE KINASE"/>
    <property type="match status" value="1"/>
</dbReference>
<evidence type="ECO:0000256" key="5">
    <source>
        <dbReference type="ARBA" id="ARBA00022777"/>
    </source>
</evidence>
<dbReference type="InterPro" id="IPR035965">
    <property type="entry name" value="PAS-like_dom_sf"/>
</dbReference>
<keyword evidence="6" id="KW-0472">Membrane</keyword>
<feature type="domain" description="PAS" evidence="8">
    <location>
        <begin position="21"/>
        <end position="77"/>
    </location>
</feature>
<dbReference type="Proteomes" id="UP000600865">
    <property type="component" value="Unassembled WGS sequence"/>
</dbReference>
<evidence type="ECO:0000256" key="6">
    <source>
        <dbReference type="ARBA" id="ARBA00023136"/>
    </source>
</evidence>
<proteinExistence type="predicted"/>
<dbReference type="Pfam" id="PF00512">
    <property type="entry name" value="HisKA"/>
    <property type="match status" value="1"/>
</dbReference>
<dbReference type="GO" id="GO:0030295">
    <property type="term" value="F:protein kinase activator activity"/>
    <property type="evidence" value="ECO:0007669"/>
    <property type="project" value="TreeGrafter"/>
</dbReference>
<dbReference type="InterPro" id="IPR036890">
    <property type="entry name" value="HATPase_C_sf"/>
</dbReference>
<dbReference type="PANTHER" id="PTHR42878:SF13">
    <property type="entry name" value="HISTIDINE KINASE"/>
    <property type="match status" value="1"/>
</dbReference>
<dbReference type="GO" id="GO:0000155">
    <property type="term" value="F:phosphorelay sensor kinase activity"/>
    <property type="evidence" value="ECO:0007669"/>
    <property type="project" value="InterPro"/>
</dbReference>
<sequence length="349" mass="38593">MPLTENSQSRTWRLSPDLLGLVNQEGVFFETNPAWQTLLGWKDAEIKNMVFSEFIHPDDIEKTNSVFASLKDGLAALHFENRYRCKNGEYKWLSWVAVPEGDIFVCSARDITEAKTTARALQTKEEEGQLREQFVAILSHDLRNPLASIGAAARIAGREPHTPKTAKMYAAIENSVQRMSTLIDQTMDFASARLGGGISIEPQNSPSLEEGFQQVIDEISLGHPGRKIELDYDCNAQVRCDAARIDQALSNLLANAVTHGSQDTPIRVKAEQIDNKFVMSVTNHGTPISSDLMSGLFEPFKRPQESESLQGLGLGLFIVKEIAKAHEGTVAVSSDQTGTRFELEFPNAT</sequence>
<evidence type="ECO:0000259" key="7">
    <source>
        <dbReference type="PROSITE" id="PS50109"/>
    </source>
</evidence>
<evidence type="ECO:0000256" key="1">
    <source>
        <dbReference type="ARBA" id="ARBA00000085"/>
    </source>
</evidence>
<name>A0A918KTW3_9PROT</name>
<dbReference type="SUPFAM" id="SSF47384">
    <property type="entry name" value="Homodimeric domain of signal transducing histidine kinase"/>
    <property type="match status" value="1"/>
</dbReference>
<dbReference type="InterPro" id="IPR005467">
    <property type="entry name" value="His_kinase_dom"/>
</dbReference>
<keyword evidence="4" id="KW-0808">Transferase</keyword>
<dbReference type="AlphaFoldDB" id="A0A918KTW3"/>
<dbReference type="Pfam" id="PF02518">
    <property type="entry name" value="HATPase_c"/>
    <property type="match status" value="1"/>
</dbReference>
<dbReference type="InterPro" id="IPR050351">
    <property type="entry name" value="BphY/WalK/GraS-like"/>
</dbReference>
<dbReference type="SUPFAM" id="SSF55785">
    <property type="entry name" value="PYP-like sensor domain (PAS domain)"/>
    <property type="match status" value="1"/>
</dbReference>
<dbReference type="GO" id="GO:0007234">
    <property type="term" value="P:osmosensory signaling via phosphorelay pathway"/>
    <property type="evidence" value="ECO:0007669"/>
    <property type="project" value="TreeGrafter"/>
</dbReference>
<evidence type="ECO:0000256" key="4">
    <source>
        <dbReference type="ARBA" id="ARBA00022679"/>
    </source>
</evidence>
<dbReference type="Gene3D" id="3.30.450.20">
    <property type="entry name" value="PAS domain"/>
    <property type="match status" value="1"/>
</dbReference>
<dbReference type="SUPFAM" id="SSF55874">
    <property type="entry name" value="ATPase domain of HSP90 chaperone/DNA topoisomerase II/histidine kinase"/>
    <property type="match status" value="1"/>
</dbReference>
<dbReference type="Gene3D" id="1.10.287.130">
    <property type="match status" value="1"/>
</dbReference>
<comment type="caution">
    <text evidence="9">The sequence shown here is derived from an EMBL/GenBank/DDBJ whole genome shotgun (WGS) entry which is preliminary data.</text>
</comment>
<dbReference type="CDD" id="cd00082">
    <property type="entry name" value="HisKA"/>
    <property type="match status" value="1"/>
</dbReference>
<dbReference type="PRINTS" id="PR00344">
    <property type="entry name" value="BCTRLSENSOR"/>
</dbReference>
<dbReference type="InterPro" id="IPR003594">
    <property type="entry name" value="HATPase_dom"/>
</dbReference>
<dbReference type="Gene3D" id="3.30.565.10">
    <property type="entry name" value="Histidine kinase-like ATPase, C-terminal domain"/>
    <property type="match status" value="1"/>
</dbReference>
<dbReference type="InterPro" id="IPR013655">
    <property type="entry name" value="PAS_fold_3"/>
</dbReference>
<dbReference type="SMART" id="SM00387">
    <property type="entry name" value="HATPase_c"/>
    <property type="match status" value="1"/>
</dbReference>
<dbReference type="NCBIfam" id="TIGR00229">
    <property type="entry name" value="sensory_box"/>
    <property type="match status" value="1"/>
</dbReference>
<evidence type="ECO:0000259" key="8">
    <source>
        <dbReference type="PROSITE" id="PS50112"/>
    </source>
</evidence>
<dbReference type="InterPro" id="IPR036097">
    <property type="entry name" value="HisK_dim/P_sf"/>
</dbReference>
<dbReference type="SMART" id="SM00388">
    <property type="entry name" value="HisKA"/>
    <property type="match status" value="1"/>
</dbReference>
<evidence type="ECO:0000256" key="3">
    <source>
        <dbReference type="ARBA" id="ARBA00022553"/>
    </source>
</evidence>
<dbReference type="SMART" id="SM00086">
    <property type="entry name" value="PAC"/>
    <property type="match status" value="1"/>
</dbReference>
<dbReference type="InterPro" id="IPR003661">
    <property type="entry name" value="HisK_dim/P_dom"/>
</dbReference>
<dbReference type="GO" id="GO:0016020">
    <property type="term" value="C:membrane"/>
    <property type="evidence" value="ECO:0007669"/>
    <property type="project" value="UniProtKB-SubCell"/>
</dbReference>
<dbReference type="EMBL" id="BMYV01000004">
    <property type="protein sequence ID" value="GGX75923.1"/>
    <property type="molecule type" value="Genomic_DNA"/>
</dbReference>
<evidence type="ECO:0000313" key="9">
    <source>
        <dbReference type="EMBL" id="GGX75923.1"/>
    </source>
</evidence>
<reference evidence="9 10" key="1">
    <citation type="journal article" date="2014" name="Int. J. Syst. Evol. Microbiol.">
        <title>Complete genome sequence of Corynebacterium casei LMG S-19264T (=DSM 44701T), isolated from a smear-ripened cheese.</title>
        <authorList>
            <consortium name="US DOE Joint Genome Institute (JGI-PGF)"/>
            <person name="Walter F."/>
            <person name="Albersmeier A."/>
            <person name="Kalinowski J."/>
            <person name="Ruckert C."/>
        </authorList>
    </citation>
    <scope>NUCLEOTIDE SEQUENCE [LARGE SCALE GENOMIC DNA]</scope>
    <source>
        <strain evidence="9 10">KCTC 23968</strain>
    </source>
</reference>
<dbReference type="PROSITE" id="PS50112">
    <property type="entry name" value="PAS"/>
    <property type="match status" value="1"/>
</dbReference>
<evidence type="ECO:0000313" key="10">
    <source>
        <dbReference type="Proteomes" id="UP000600865"/>
    </source>
</evidence>
<evidence type="ECO:0000256" key="2">
    <source>
        <dbReference type="ARBA" id="ARBA00012438"/>
    </source>
</evidence>
<keyword evidence="10" id="KW-1185">Reference proteome</keyword>
<feature type="domain" description="Histidine kinase" evidence="7">
    <location>
        <begin position="137"/>
        <end position="349"/>
    </location>
</feature>
<accession>A0A918KTW3</accession>
<dbReference type="SMART" id="SM00091">
    <property type="entry name" value="PAS"/>
    <property type="match status" value="1"/>
</dbReference>
<keyword evidence="3" id="KW-0597">Phosphoprotein</keyword>
<dbReference type="InterPro" id="IPR004358">
    <property type="entry name" value="Sig_transdc_His_kin-like_C"/>
</dbReference>
<dbReference type="Pfam" id="PF08447">
    <property type="entry name" value="PAS_3"/>
    <property type="match status" value="1"/>
</dbReference>
<dbReference type="InterPro" id="IPR000014">
    <property type="entry name" value="PAS"/>
</dbReference>
<dbReference type="PROSITE" id="PS50109">
    <property type="entry name" value="HIS_KIN"/>
    <property type="match status" value="1"/>
</dbReference>
<dbReference type="CDD" id="cd00130">
    <property type="entry name" value="PAS"/>
    <property type="match status" value="1"/>
</dbReference>
<keyword evidence="5" id="KW-0418">Kinase</keyword>
<gene>
    <name evidence="9" type="ORF">GCM10011309_27450</name>
</gene>
<organism evidence="9 10">
    <name type="scientific">Litorimonas cladophorae</name>
    <dbReference type="NCBI Taxonomy" id="1220491"/>
    <lineage>
        <taxon>Bacteria</taxon>
        <taxon>Pseudomonadati</taxon>
        <taxon>Pseudomonadota</taxon>
        <taxon>Alphaproteobacteria</taxon>
        <taxon>Maricaulales</taxon>
        <taxon>Robiginitomaculaceae</taxon>
    </lineage>
</organism>
<protein>
    <recommendedName>
        <fullName evidence="2">histidine kinase</fullName>
        <ecNumber evidence="2">2.7.13.3</ecNumber>
    </recommendedName>
</protein>